<feature type="domain" description="SCP" evidence="2">
    <location>
        <begin position="3"/>
        <end position="121"/>
    </location>
</feature>
<dbReference type="PROSITE" id="PS01009">
    <property type="entry name" value="CRISP_1"/>
    <property type="match status" value="1"/>
</dbReference>
<feature type="chain" id="PRO_5045631754" evidence="1">
    <location>
        <begin position="18"/>
        <end position="131"/>
    </location>
</feature>
<dbReference type="GeneID" id="106475289"/>
<dbReference type="RefSeq" id="XP_013791436.2">
    <property type="nucleotide sequence ID" value="XM_013935982.2"/>
</dbReference>
<keyword evidence="1" id="KW-0732">Signal</keyword>
<dbReference type="Proteomes" id="UP000694941">
    <property type="component" value="Unplaced"/>
</dbReference>
<evidence type="ECO:0000313" key="4">
    <source>
        <dbReference type="RefSeq" id="XP_013791436.2"/>
    </source>
</evidence>
<name>A0ABM1BZ59_LIMPO</name>
<dbReference type="InterPro" id="IPR035940">
    <property type="entry name" value="CAP_sf"/>
</dbReference>
<dbReference type="SUPFAM" id="SSF55797">
    <property type="entry name" value="PR-1-like"/>
    <property type="match status" value="1"/>
</dbReference>
<feature type="signal peptide" evidence="1">
    <location>
        <begin position="1"/>
        <end position="17"/>
    </location>
</feature>
<proteinExistence type="predicted"/>
<keyword evidence="3" id="KW-1185">Reference proteome</keyword>
<dbReference type="Pfam" id="PF00188">
    <property type="entry name" value="CAP"/>
    <property type="match status" value="1"/>
</dbReference>
<dbReference type="PRINTS" id="PR00837">
    <property type="entry name" value="V5TPXLIKE"/>
</dbReference>
<sequence>WANHLKIFLWFQLCSYAQEWANHLAKTDNFQHRSDRKYGENIYMSWTSDPKTQISGRDPVDNWYSEIKDYVFGKEPRTLASGHFTQVVWRSSTEMGVAHARSKTNKIIVVANYNPAGNLVGSFTSNVPAPK</sequence>
<evidence type="ECO:0000313" key="3">
    <source>
        <dbReference type="Proteomes" id="UP000694941"/>
    </source>
</evidence>
<dbReference type="SMART" id="SM00198">
    <property type="entry name" value="SCP"/>
    <property type="match status" value="1"/>
</dbReference>
<dbReference type="CDD" id="cd05382">
    <property type="entry name" value="CAP_GAPR1-like"/>
    <property type="match status" value="1"/>
</dbReference>
<gene>
    <name evidence="4" type="primary">LOC106475289</name>
</gene>
<reference evidence="4" key="1">
    <citation type="submission" date="2025-08" db="UniProtKB">
        <authorList>
            <consortium name="RefSeq"/>
        </authorList>
    </citation>
    <scope>IDENTIFICATION</scope>
    <source>
        <tissue evidence="4">Muscle</tissue>
    </source>
</reference>
<dbReference type="InterPro" id="IPR018244">
    <property type="entry name" value="Allrgn_V5/Tpx1_CS"/>
</dbReference>
<dbReference type="InterPro" id="IPR001283">
    <property type="entry name" value="CRISP-related"/>
</dbReference>
<evidence type="ECO:0000256" key="1">
    <source>
        <dbReference type="SAM" id="SignalP"/>
    </source>
</evidence>
<dbReference type="Gene3D" id="3.40.33.10">
    <property type="entry name" value="CAP"/>
    <property type="match status" value="1"/>
</dbReference>
<protein>
    <submittedName>
        <fullName evidence="4">Golgi-associated plant pathogenesis-related protein 1-like</fullName>
    </submittedName>
</protein>
<accession>A0ABM1BZ59</accession>
<dbReference type="PANTHER" id="PTHR10334">
    <property type="entry name" value="CYSTEINE-RICH SECRETORY PROTEIN-RELATED"/>
    <property type="match status" value="1"/>
</dbReference>
<evidence type="ECO:0000259" key="2">
    <source>
        <dbReference type="SMART" id="SM00198"/>
    </source>
</evidence>
<organism evidence="3 4">
    <name type="scientific">Limulus polyphemus</name>
    <name type="common">Atlantic horseshoe crab</name>
    <dbReference type="NCBI Taxonomy" id="6850"/>
    <lineage>
        <taxon>Eukaryota</taxon>
        <taxon>Metazoa</taxon>
        <taxon>Ecdysozoa</taxon>
        <taxon>Arthropoda</taxon>
        <taxon>Chelicerata</taxon>
        <taxon>Merostomata</taxon>
        <taxon>Xiphosura</taxon>
        <taxon>Limulidae</taxon>
        <taxon>Limulus</taxon>
    </lineage>
</organism>
<feature type="non-terminal residue" evidence="4">
    <location>
        <position position="1"/>
    </location>
</feature>
<dbReference type="InterPro" id="IPR034113">
    <property type="entry name" value="SCP_GAPR1-like"/>
</dbReference>
<dbReference type="InterPro" id="IPR014044">
    <property type="entry name" value="CAP_dom"/>
</dbReference>